<evidence type="ECO:0000256" key="11">
    <source>
        <dbReference type="ARBA" id="ARBA00023012"/>
    </source>
</evidence>
<dbReference type="SMART" id="SM00388">
    <property type="entry name" value="HisKA"/>
    <property type="match status" value="1"/>
</dbReference>
<dbReference type="Gene3D" id="3.30.565.10">
    <property type="entry name" value="Histidine kinase-like ATPase, C-terminal domain"/>
    <property type="match status" value="1"/>
</dbReference>
<dbReference type="PROSITE" id="PS50109">
    <property type="entry name" value="HIS_KIN"/>
    <property type="match status" value="1"/>
</dbReference>
<evidence type="ECO:0000256" key="7">
    <source>
        <dbReference type="ARBA" id="ARBA00022741"/>
    </source>
</evidence>
<organism evidence="15 16">
    <name type="scientific">Paenibacillus lutrae</name>
    <dbReference type="NCBI Taxonomy" id="2078573"/>
    <lineage>
        <taxon>Bacteria</taxon>
        <taxon>Bacillati</taxon>
        <taxon>Bacillota</taxon>
        <taxon>Bacilli</taxon>
        <taxon>Bacillales</taxon>
        <taxon>Paenibacillaceae</taxon>
        <taxon>Paenibacillus</taxon>
    </lineage>
</organism>
<evidence type="ECO:0000256" key="8">
    <source>
        <dbReference type="ARBA" id="ARBA00022777"/>
    </source>
</evidence>
<keyword evidence="5" id="KW-0808">Transferase</keyword>
<keyword evidence="7" id="KW-0547">Nucleotide-binding</keyword>
<reference evidence="15 16" key="1">
    <citation type="journal article" date="2019" name="Microorganisms">
        <title>Paenibacillus lutrae sp. nov., A Chitinolytic Species Isolated from A River Otter in Castril Natural Park, Granada, Spain.</title>
        <authorList>
            <person name="Rodriguez M."/>
            <person name="Reina J.C."/>
            <person name="Bejar V."/>
            <person name="Llamas I."/>
        </authorList>
    </citation>
    <scope>NUCLEOTIDE SEQUENCE [LARGE SCALE GENOMIC DNA]</scope>
    <source>
        <strain evidence="15 16">N10</strain>
    </source>
</reference>
<dbReference type="GO" id="GO:0000155">
    <property type="term" value="F:phosphorelay sensor kinase activity"/>
    <property type="evidence" value="ECO:0007669"/>
    <property type="project" value="InterPro"/>
</dbReference>
<evidence type="ECO:0000256" key="9">
    <source>
        <dbReference type="ARBA" id="ARBA00022840"/>
    </source>
</evidence>
<dbReference type="InterPro" id="IPR050736">
    <property type="entry name" value="Sensor_HK_Regulatory"/>
</dbReference>
<evidence type="ECO:0000256" key="1">
    <source>
        <dbReference type="ARBA" id="ARBA00000085"/>
    </source>
</evidence>
<dbReference type="EMBL" id="RHLK01000002">
    <property type="protein sequence ID" value="MVO98811.1"/>
    <property type="molecule type" value="Genomic_DNA"/>
</dbReference>
<dbReference type="SUPFAM" id="SSF55874">
    <property type="entry name" value="ATPase domain of HSP90 chaperone/DNA topoisomerase II/histidine kinase"/>
    <property type="match status" value="1"/>
</dbReference>
<evidence type="ECO:0000256" key="4">
    <source>
        <dbReference type="ARBA" id="ARBA00022553"/>
    </source>
</evidence>
<keyword evidence="12 13" id="KW-0472">Membrane</keyword>
<keyword evidence="11" id="KW-0902">Two-component regulatory system</keyword>
<dbReference type="OrthoDB" id="9792991at2"/>
<keyword evidence="6 13" id="KW-0812">Transmembrane</keyword>
<gene>
    <name evidence="15" type="ORF">EDM21_04635</name>
</gene>
<dbReference type="FunFam" id="3.30.565.10:FF:000013">
    <property type="entry name" value="Two-component sensor histidine kinase"/>
    <property type="match status" value="1"/>
</dbReference>
<keyword evidence="16" id="KW-1185">Reference proteome</keyword>
<evidence type="ECO:0000256" key="5">
    <source>
        <dbReference type="ARBA" id="ARBA00022679"/>
    </source>
</evidence>
<keyword evidence="10 13" id="KW-1133">Transmembrane helix</keyword>
<dbReference type="PANTHER" id="PTHR43711:SF1">
    <property type="entry name" value="HISTIDINE KINASE 1"/>
    <property type="match status" value="1"/>
</dbReference>
<dbReference type="RefSeq" id="WP_157333305.1">
    <property type="nucleotide sequence ID" value="NZ_RHLK01000002.1"/>
</dbReference>
<dbReference type="InterPro" id="IPR003594">
    <property type="entry name" value="HATPase_dom"/>
</dbReference>
<dbReference type="Gene3D" id="1.10.287.130">
    <property type="match status" value="1"/>
</dbReference>
<dbReference type="PANTHER" id="PTHR43711">
    <property type="entry name" value="TWO-COMPONENT HISTIDINE KINASE"/>
    <property type="match status" value="1"/>
</dbReference>
<dbReference type="GO" id="GO:0016020">
    <property type="term" value="C:membrane"/>
    <property type="evidence" value="ECO:0007669"/>
    <property type="project" value="UniProtKB-SubCell"/>
</dbReference>
<dbReference type="SMART" id="SM00387">
    <property type="entry name" value="HATPase_c"/>
    <property type="match status" value="1"/>
</dbReference>
<evidence type="ECO:0000259" key="14">
    <source>
        <dbReference type="PROSITE" id="PS50109"/>
    </source>
</evidence>
<evidence type="ECO:0000313" key="16">
    <source>
        <dbReference type="Proteomes" id="UP000490800"/>
    </source>
</evidence>
<dbReference type="Pfam" id="PF00512">
    <property type="entry name" value="HisKA"/>
    <property type="match status" value="1"/>
</dbReference>
<evidence type="ECO:0000256" key="2">
    <source>
        <dbReference type="ARBA" id="ARBA00004370"/>
    </source>
</evidence>
<dbReference type="PRINTS" id="PR00344">
    <property type="entry name" value="BCTRLSENSOR"/>
</dbReference>
<dbReference type="InterPro" id="IPR036097">
    <property type="entry name" value="HisK_dim/P_sf"/>
</dbReference>
<dbReference type="EC" id="2.7.13.3" evidence="3"/>
<comment type="caution">
    <text evidence="15">The sequence shown here is derived from an EMBL/GenBank/DDBJ whole genome shotgun (WGS) entry which is preliminary data.</text>
</comment>
<proteinExistence type="predicted"/>
<dbReference type="AlphaFoldDB" id="A0A7X3FFN8"/>
<dbReference type="Proteomes" id="UP000490800">
    <property type="component" value="Unassembled WGS sequence"/>
</dbReference>
<evidence type="ECO:0000256" key="12">
    <source>
        <dbReference type="ARBA" id="ARBA00023136"/>
    </source>
</evidence>
<accession>A0A7X3FFN8</accession>
<dbReference type="InterPro" id="IPR004358">
    <property type="entry name" value="Sig_transdc_His_kin-like_C"/>
</dbReference>
<dbReference type="CDD" id="cd00082">
    <property type="entry name" value="HisKA"/>
    <property type="match status" value="1"/>
</dbReference>
<keyword evidence="9" id="KW-0067">ATP-binding</keyword>
<dbReference type="GO" id="GO:0005524">
    <property type="term" value="F:ATP binding"/>
    <property type="evidence" value="ECO:0007669"/>
    <property type="project" value="UniProtKB-KW"/>
</dbReference>
<dbReference type="InterPro" id="IPR005467">
    <property type="entry name" value="His_kinase_dom"/>
</dbReference>
<sequence length="318" mass="35676">MIGAGVWALILLAAVSVLFNLLQFQSRRKRDEGLGYISGKVRTILESHSSEKVLHLTDDRELKLLLAELNALLEDNHAIHAEYARSENAMRRMLSNISHDLKTPLTVVLGYIETIRQNPQMDDTEKNRLLANVHGKALEVVGLMNKFFDLARLESGDKELHLTRVDLAEVCSNAILAFYDVITAKGMEVRIELPQTPVYVAGNEEALTRILNNLLFNAVQYGSDGGVIGLKVRQDEGQAYAEVWDRGKGITELHKDRVFERMYTLEDSRNVLYQGSGLGLTITKRLVQIMGGEITLYSKPYEKTIFTIRLSKFAVGTA</sequence>
<evidence type="ECO:0000256" key="10">
    <source>
        <dbReference type="ARBA" id="ARBA00022989"/>
    </source>
</evidence>
<feature type="transmembrane region" description="Helical" evidence="13">
    <location>
        <begin position="6"/>
        <end position="22"/>
    </location>
</feature>
<dbReference type="Pfam" id="PF02518">
    <property type="entry name" value="HATPase_c"/>
    <property type="match status" value="1"/>
</dbReference>
<comment type="subcellular location">
    <subcellularLocation>
        <location evidence="2">Membrane</location>
    </subcellularLocation>
</comment>
<evidence type="ECO:0000256" key="13">
    <source>
        <dbReference type="SAM" id="Phobius"/>
    </source>
</evidence>
<keyword evidence="4" id="KW-0597">Phosphoprotein</keyword>
<evidence type="ECO:0000256" key="6">
    <source>
        <dbReference type="ARBA" id="ARBA00022692"/>
    </source>
</evidence>
<feature type="domain" description="Histidine kinase" evidence="14">
    <location>
        <begin position="96"/>
        <end position="314"/>
    </location>
</feature>
<dbReference type="InterPro" id="IPR003661">
    <property type="entry name" value="HisK_dim/P_dom"/>
</dbReference>
<evidence type="ECO:0000313" key="15">
    <source>
        <dbReference type="EMBL" id="MVO98811.1"/>
    </source>
</evidence>
<comment type="catalytic activity">
    <reaction evidence="1">
        <text>ATP + protein L-histidine = ADP + protein N-phospho-L-histidine.</text>
        <dbReference type="EC" id="2.7.13.3"/>
    </reaction>
</comment>
<dbReference type="SUPFAM" id="SSF47384">
    <property type="entry name" value="Homodimeric domain of signal transducing histidine kinase"/>
    <property type="match status" value="1"/>
</dbReference>
<keyword evidence="8 15" id="KW-0418">Kinase</keyword>
<name>A0A7X3FFN8_9BACL</name>
<evidence type="ECO:0000256" key="3">
    <source>
        <dbReference type="ARBA" id="ARBA00012438"/>
    </source>
</evidence>
<protein>
    <recommendedName>
        <fullName evidence="3">histidine kinase</fullName>
        <ecNumber evidence="3">2.7.13.3</ecNumber>
    </recommendedName>
</protein>
<dbReference type="InterPro" id="IPR036890">
    <property type="entry name" value="HATPase_C_sf"/>
</dbReference>